<keyword evidence="2" id="KW-1185">Reference proteome</keyword>
<evidence type="ECO:0000313" key="1">
    <source>
        <dbReference type="EMBL" id="GIY73404.1"/>
    </source>
</evidence>
<sequence length="152" mass="16997">MEIQLLQGVHKSTSCSSLLRSRCNLISTLSAFGSGTLPPPISELIHNCAQIPKRTPAHDSRMFTDSVLVFYQVPVLFCTAENTSMGKIFSTWEKIWGNGATSESLSVLKIKVKFDAELFVTERQVGTGLIQYLEYRFNRYHDNVVLPLNGIV</sequence>
<dbReference type="Proteomes" id="UP001054945">
    <property type="component" value="Unassembled WGS sequence"/>
</dbReference>
<protein>
    <submittedName>
        <fullName evidence="1">Uncharacterized protein</fullName>
    </submittedName>
</protein>
<comment type="caution">
    <text evidence="1">The sequence shown here is derived from an EMBL/GenBank/DDBJ whole genome shotgun (WGS) entry which is preliminary data.</text>
</comment>
<name>A0AAV4VTX9_CAEEX</name>
<reference evidence="1 2" key="1">
    <citation type="submission" date="2021-06" db="EMBL/GenBank/DDBJ databases">
        <title>Caerostris extrusa draft genome.</title>
        <authorList>
            <person name="Kono N."/>
            <person name="Arakawa K."/>
        </authorList>
    </citation>
    <scope>NUCLEOTIDE SEQUENCE [LARGE SCALE GENOMIC DNA]</scope>
</reference>
<gene>
    <name evidence="1" type="ORF">CEXT_457711</name>
</gene>
<accession>A0AAV4VTX9</accession>
<proteinExistence type="predicted"/>
<dbReference type="AlphaFoldDB" id="A0AAV4VTX9"/>
<organism evidence="1 2">
    <name type="scientific">Caerostris extrusa</name>
    <name type="common">Bark spider</name>
    <name type="synonym">Caerostris bankana</name>
    <dbReference type="NCBI Taxonomy" id="172846"/>
    <lineage>
        <taxon>Eukaryota</taxon>
        <taxon>Metazoa</taxon>
        <taxon>Ecdysozoa</taxon>
        <taxon>Arthropoda</taxon>
        <taxon>Chelicerata</taxon>
        <taxon>Arachnida</taxon>
        <taxon>Araneae</taxon>
        <taxon>Araneomorphae</taxon>
        <taxon>Entelegynae</taxon>
        <taxon>Araneoidea</taxon>
        <taxon>Araneidae</taxon>
        <taxon>Caerostris</taxon>
    </lineage>
</organism>
<evidence type="ECO:0000313" key="2">
    <source>
        <dbReference type="Proteomes" id="UP001054945"/>
    </source>
</evidence>
<dbReference type="EMBL" id="BPLR01015078">
    <property type="protein sequence ID" value="GIY73404.1"/>
    <property type="molecule type" value="Genomic_DNA"/>
</dbReference>